<keyword evidence="2" id="KW-1185">Reference proteome</keyword>
<dbReference type="AlphaFoldDB" id="A0A9D4V5S7"/>
<accession>A0A9D4V5S7</accession>
<organism evidence="1 2">
    <name type="scientific">Adiantum capillus-veneris</name>
    <name type="common">Maidenhair fern</name>
    <dbReference type="NCBI Taxonomy" id="13818"/>
    <lineage>
        <taxon>Eukaryota</taxon>
        <taxon>Viridiplantae</taxon>
        <taxon>Streptophyta</taxon>
        <taxon>Embryophyta</taxon>
        <taxon>Tracheophyta</taxon>
        <taxon>Polypodiopsida</taxon>
        <taxon>Polypodiidae</taxon>
        <taxon>Polypodiales</taxon>
        <taxon>Pteridineae</taxon>
        <taxon>Pteridaceae</taxon>
        <taxon>Vittarioideae</taxon>
        <taxon>Adiantum</taxon>
    </lineage>
</organism>
<protein>
    <submittedName>
        <fullName evidence="1">Uncharacterized protein</fullName>
    </submittedName>
</protein>
<evidence type="ECO:0000313" key="2">
    <source>
        <dbReference type="Proteomes" id="UP000886520"/>
    </source>
</evidence>
<proteinExistence type="predicted"/>
<comment type="caution">
    <text evidence="1">The sequence shown here is derived from an EMBL/GenBank/DDBJ whole genome shotgun (WGS) entry which is preliminary data.</text>
</comment>
<name>A0A9D4V5S7_ADICA</name>
<dbReference type="Proteomes" id="UP000886520">
    <property type="component" value="Chromosome 5"/>
</dbReference>
<dbReference type="EMBL" id="JABFUD020000005">
    <property type="protein sequence ID" value="KAI5080340.1"/>
    <property type="molecule type" value="Genomic_DNA"/>
</dbReference>
<gene>
    <name evidence="1" type="ORF">GOP47_0005819</name>
</gene>
<evidence type="ECO:0000313" key="1">
    <source>
        <dbReference type="EMBL" id="KAI5080340.1"/>
    </source>
</evidence>
<reference evidence="1 2" key="1">
    <citation type="submission" date="2021-01" db="EMBL/GenBank/DDBJ databases">
        <title>Adiantum capillus-veneris genome.</title>
        <authorList>
            <person name="Fang Y."/>
            <person name="Liao Q."/>
        </authorList>
    </citation>
    <scope>NUCLEOTIDE SEQUENCE [LARGE SCALE GENOMIC DNA]</scope>
    <source>
        <strain evidence="1">H3</strain>
        <tissue evidence="1">Leaf</tissue>
    </source>
</reference>
<sequence length="104" mass="11681">MSPPSGLVHPFNFDPHGLLPIMVKVHLLCQAHECFNSSEPNRIRQSLLNIVVHCDLHTCSTKYFDECKSMSLSKSSCEVCFKCGLHTRTSSLVFHDSLMFSPKA</sequence>